<comment type="similarity">
    <text evidence="8">Belongs to the IRC22 family.</text>
</comment>
<keyword evidence="3" id="KW-0732">Signal</keyword>
<evidence type="ECO:0000313" key="12">
    <source>
        <dbReference type="Proteomes" id="UP000265663"/>
    </source>
</evidence>
<comment type="subcellular location">
    <subcellularLocation>
        <location evidence="1">Endoplasmic reticulum membrane</location>
        <topology evidence="1">Single-pass type I membrane protein</topology>
    </subcellularLocation>
</comment>
<evidence type="ECO:0000313" key="11">
    <source>
        <dbReference type="EMBL" id="RMZ71153.1"/>
    </source>
</evidence>
<evidence type="ECO:0000256" key="4">
    <source>
        <dbReference type="ARBA" id="ARBA00022824"/>
    </source>
</evidence>
<keyword evidence="5 10" id="KW-1133">Transmembrane helix</keyword>
<keyword evidence="4" id="KW-0256">Endoplasmic reticulum</keyword>
<keyword evidence="11" id="KW-0675">Receptor</keyword>
<keyword evidence="6 10" id="KW-0472">Membrane</keyword>
<proteinExistence type="inferred from homology"/>
<dbReference type="InterPro" id="IPR005595">
    <property type="entry name" value="TRAP_alpha"/>
</dbReference>
<keyword evidence="2 10" id="KW-0812">Transmembrane</keyword>
<dbReference type="Pfam" id="PF03896">
    <property type="entry name" value="TRAP_alpha"/>
    <property type="match status" value="1"/>
</dbReference>
<evidence type="ECO:0000256" key="9">
    <source>
        <dbReference type="SAM" id="MobiDB-lite"/>
    </source>
</evidence>
<evidence type="ECO:0000256" key="7">
    <source>
        <dbReference type="ARBA" id="ARBA00037565"/>
    </source>
</evidence>
<feature type="region of interest" description="Disordered" evidence="9">
    <location>
        <begin position="343"/>
        <end position="368"/>
    </location>
</feature>
<evidence type="ECO:0000256" key="10">
    <source>
        <dbReference type="SAM" id="Phobius"/>
    </source>
</evidence>
<keyword evidence="12" id="KW-1185">Reference proteome</keyword>
<dbReference type="Proteomes" id="UP000265663">
    <property type="component" value="Unassembled WGS sequence"/>
</dbReference>
<reference evidence="11 12" key="1">
    <citation type="journal article" date="2014" name="PLoS ONE">
        <title>De novo Genome Assembly of the Fungal Plant Pathogen Pyrenophora semeniperda.</title>
        <authorList>
            <person name="Soliai M.M."/>
            <person name="Meyer S.E."/>
            <person name="Udall J.A."/>
            <person name="Elzinga D.E."/>
            <person name="Hermansen R.A."/>
            <person name="Bodily P.M."/>
            <person name="Hart A.A."/>
            <person name="Coleman C.E."/>
        </authorList>
    </citation>
    <scope>NUCLEOTIDE SEQUENCE [LARGE SCALE GENOMIC DNA]</scope>
    <source>
        <strain evidence="11 12">CCB06</strain>
        <tissue evidence="11">Mycelium</tissue>
    </source>
</reference>
<sequence>MAGAFVPAWWQTVAVCIAWDISRIRYRQGAYRMNALYLDSAAIAATTGRESCKTPSNRKAIDELKSAKQKAACSGLSCCCYLGWNVKLKASRTGLDVVRVGSRCRGCDSVRRPPSAKAKVEAAPGRHLPEATVATFELRPLLRHDFLSHSYPRIVSYRRNHGELEAFAEKVEKVVEEPQTPNLNVAISVSFPQAEIFGVKLVNGLATEARLSVVNNEPTPISVAVVRGSLSQEIAGEMQVVRNLTAKRYSIQIPAGSNETVPYHFTTELHPQDLRLQLVTILKDSKNSLYTVPVYNETVSIVEAPTSFFDPQIIFLYLVVLGAFTGTVYFIYNTWISTFFPQKKGRGKGGERAKKSSGGSKTVDPADQIAVVGADGPAVTSGAKAYDESWIPASHLQRPEAKRVRSGTPKVKPKA</sequence>
<comment type="function">
    <text evidence="7">Is probably involved in a pathway contributing to genomic integrity.</text>
</comment>
<evidence type="ECO:0000256" key="6">
    <source>
        <dbReference type="ARBA" id="ARBA00023136"/>
    </source>
</evidence>
<name>A0A3M7M9G7_9PLEO</name>
<evidence type="ECO:0000256" key="1">
    <source>
        <dbReference type="ARBA" id="ARBA00004115"/>
    </source>
</evidence>
<dbReference type="GO" id="GO:0005789">
    <property type="term" value="C:endoplasmic reticulum membrane"/>
    <property type="evidence" value="ECO:0007669"/>
    <property type="project" value="UniProtKB-SubCell"/>
</dbReference>
<feature type="region of interest" description="Disordered" evidence="9">
    <location>
        <begin position="390"/>
        <end position="415"/>
    </location>
</feature>
<dbReference type="EMBL" id="KE747826">
    <property type="protein sequence ID" value="RMZ71153.1"/>
    <property type="molecule type" value="Genomic_DNA"/>
</dbReference>
<evidence type="ECO:0000256" key="3">
    <source>
        <dbReference type="ARBA" id="ARBA00022729"/>
    </source>
</evidence>
<protein>
    <submittedName>
        <fullName evidence="11">Signal sequence receptor alpha chain</fullName>
    </submittedName>
</protein>
<evidence type="ECO:0000256" key="8">
    <source>
        <dbReference type="ARBA" id="ARBA00038311"/>
    </source>
</evidence>
<evidence type="ECO:0000256" key="2">
    <source>
        <dbReference type="ARBA" id="ARBA00022692"/>
    </source>
</evidence>
<evidence type="ECO:0000256" key="5">
    <source>
        <dbReference type="ARBA" id="ARBA00022989"/>
    </source>
</evidence>
<gene>
    <name evidence="11" type="ORF">GMOD_00005665</name>
</gene>
<feature type="transmembrane region" description="Helical" evidence="10">
    <location>
        <begin position="314"/>
        <end position="336"/>
    </location>
</feature>
<accession>A0A3M7M9G7</accession>
<dbReference type="AlphaFoldDB" id="A0A3M7M9G7"/>
<dbReference type="PANTHER" id="PTHR12924">
    <property type="entry name" value="TRANSLOCON-ASSOCIATED PROTEIN, ALPHA SUBUNIT"/>
    <property type="match status" value="1"/>
</dbReference>
<dbReference type="OrthoDB" id="1926781at2759"/>
<organism evidence="11 12">
    <name type="scientific">Pyrenophora seminiperda CCB06</name>
    <dbReference type="NCBI Taxonomy" id="1302712"/>
    <lineage>
        <taxon>Eukaryota</taxon>
        <taxon>Fungi</taxon>
        <taxon>Dikarya</taxon>
        <taxon>Ascomycota</taxon>
        <taxon>Pezizomycotina</taxon>
        <taxon>Dothideomycetes</taxon>
        <taxon>Pleosporomycetidae</taxon>
        <taxon>Pleosporales</taxon>
        <taxon>Pleosporineae</taxon>
        <taxon>Pleosporaceae</taxon>
        <taxon>Pyrenophora</taxon>
    </lineage>
</organism>
<dbReference type="PANTHER" id="PTHR12924:SF0">
    <property type="entry name" value="TRANSLOCON-ASSOCIATED PROTEIN SUBUNIT ALPHA"/>
    <property type="match status" value="1"/>
</dbReference>